<dbReference type="Proteomes" id="UP001417504">
    <property type="component" value="Unassembled WGS sequence"/>
</dbReference>
<sequence>MWMEGSGALEWTAVIEWRGTHEQIAKTHGQRTTGGQRQADGEQMKHEITKQSVGSGGSENLTTKQCKKHHKETDAEMRTCRHADDQTHRCRDARRADGHIRLHKHGQRDSQRTEGHMETETQLPSDAEHFCTNHIIQ</sequence>
<organism evidence="2 3">
    <name type="scientific">Stephania japonica</name>
    <dbReference type="NCBI Taxonomy" id="461633"/>
    <lineage>
        <taxon>Eukaryota</taxon>
        <taxon>Viridiplantae</taxon>
        <taxon>Streptophyta</taxon>
        <taxon>Embryophyta</taxon>
        <taxon>Tracheophyta</taxon>
        <taxon>Spermatophyta</taxon>
        <taxon>Magnoliopsida</taxon>
        <taxon>Ranunculales</taxon>
        <taxon>Menispermaceae</taxon>
        <taxon>Menispermoideae</taxon>
        <taxon>Cissampelideae</taxon>
        <taxon>Stephania</taxon>
    </lineage>
</organism>
<feature type="region of interest" description="Disordered" evidence="1">
    <location>
        <begin position="95"/>
        <end position="137"/>
    </location>
</feature>
<feature type="compositionally biased region" description="Basic and acidic residues" evidence="1">
    <location>
        <begin position="107"/>
        <end position="119"/>
    </location>
</feature>
<evidence type="ECO:0000313" key="3">
    <source>
        <dbReference type="Proteomes" id="UP001417504"/>
    </source>
</evidence>
<reference evidence="2 3" key="1">
    <citation type="submission" date="2024-01" db="EMBL/GenBank/DDBJ databases">
        <title>Genome assemblies of Stephania.</title>
        <authorList>
            <person name="Yang L."/>
        </authorList>
    </citation>
    <scope>NUCLEOTIDE SEQUENCE [LARGE SCALE GENOMIC DNA]</scope>
    <source>
        <strain evidence="2">QJT</strain>
        <tissue evidence="2">Leaf</tissue>
    </source>
</reference>
<dbReference type="AlphaFoldDB" id="A0AAP0NT98"/>
<proteinExistence type="predicted"/>
<accession>A0AAP0NT98</accession>
<gene>
    <name evidence="2" type="ORF">Sjap_014683</name>
</gene>
<evidence type="ECO:0000313" key="2">
    <source>
        <dbReference type="EMBL" id="KAK9115736.1"/>
    </source>
</evidence>
<protein>
    <submittedName>
        <fullName evidence="2">Uncharacterized protein</fullName>
    </submittedName>
</protein>
<comment type="caution">
    <text evidence="2">The sequence shown here is derived from an EMBL/GenBank/DDBJ whole genome shotgun (WGS) entry which is preliminary data.</text>
</comment>
<keyword evidence="3" id="KW-1185">Reference proteome</keyword>
<name>A0AAP0NT98_9MAGN</name>
<evidence type="ECO:0000256" key="1">
    <source>
        <dbReference type="SAM" id="MobiDB-lite"/>
    </source>
</evidence>
<feature type="region of interest" description="Disordered" evidence="1">
    <location>
        <begin position="49"/>
        <end position="74"/>
    </location>
</feature>
<dbReference type="EMBL" id="JBBNAE010000006">
    <property type="protein sequence ID" value="KAK9115736.1"/>
    <property type="molecule type" value="Genomic_DNA"/>
</dbReference>
<feature type="compositionally biased region" description="Polar residues" evidence="1">
    <location>
        <begin position="50"/>
        <end position="64"/>
    </location>
</feature>